<evidence type="ECO:0000256" key="8">
    <source>
        <dbReference type="ARBA" id="ARBA00022840"/>
    </source>
</evidence>
<keyword evidence="12 19" id="KW-0675">Receptor</keyword>
<evidence type="ECO:0000256" key="15">
    <source>
        <dbReference type="SAM" id="MobiDB-lite"/>
    </source>
</evidence>
<sequence length="1112" mass="127670">MLILTIPVWMSVFLLWPNYVNAVECPEQTIRFVPAELLALSNCTAILGSLTIMAMDNADINDYHFPKLKEITGYLLLFHVLGLTSVGKLFPNLSVIRGNDLVLSYSLIIFSLPHLSEVGLKSLISIQRGYVIIERCPSLCYQNTIDWEALTDENEEDLGAGKGNVIMKPAPKCPTKESCRQCTNDNCWSSYHCQKNVTSHYVKGVNKCNDLCLGTCANKTAEGCYVCSKLRYNGKCVQECPSDLLLFRDTMRCITKEACLKQKLIPFLGECRKQCPDTYSKYNPETKQIHDNECFKCVIKCIKKCYGSEIRGASDLEYFRGCTIVEGSLSIKLGVNMTDINEKLEETLGNIEIINGVLRVYRSFSLTSLSFFRNLNKINADNATFYSRNNSVHHYPYALEITENDNLQTLFDWKEKLQFEITGGAMSFHFNAKLCMNEIHNLQDITTYNRTNDTIGYDTNGYDEICHATGIFVFHVVHSHSDVRIYWNISDFGANKKLIGYFVYYIEADVQNITYFSGLDACSTKKFGPSKKTDMPMIRKKASSDIWQSVFVPFEDLTSERGHFAMTITNLKQYTQYAYYVRTQLSLKVKDQMLNVTQGQSEVKYFRTLPDRPRPPIVRTQSKTNVTITLEWNPSTPERELVQKYMIDVYVIADDVDEIDKRNYCDYPRVNDEKKEDIIKTPELICCRDQKAYLEFFQRDSNETCGPSDPTCEMTYKFVLFHHHVENALLMADPSKPYQFDEESIESPAHHSGHPGPIIRKFGGHRGKFYLHSHIIDDKYMQSLRIPNLKPFTNYAFYVYACNKISNCSDYYFHSDRTLPYIYADEIAILVFPDENITENFASIIISQPFEPNGVIVSYEIETFYYNRNMMNVTCLTRKEMATMNYTVRFENLLPGTYSFRARCLSLGQDGPFSDWVFKRVKKVPHDVYKWGVSLSFITIFMIIVIGIVYQKWKTCRSQQVSETTFLLDEEEVNVPSASLPRPSRSSNPSPSPQVQERQASGTLEAIQMAVFKSNVKTSLDQYSTPSGICGGIYVSEMEQSQPATSVQQNPSLVRRIFKTLQKPPGRDRPQTDSEDIEMEEASMEQQLITSSPQRRRRLRSETNYEFPEFSL</sequence>
<reference evidence="19" key="1">
    <citation type="submission" date="2022-07" db="EMBL/GenBank/DDBJ databases">
        <authorList>
            <person name="Trinca V."/>
            <person name="Uliana J.V.C."/>
            <person name="Torres T.T."/>
            <person name="Ward R.J."/>
            <person name="Monesi N."/>
        </authorList>
    </citation>
    <scope>NUCLEOTIDE SEQUENCE</scope>
    <source>
        <strain evidence="19">HSMRA1968</strain>
        <tissue evidence="19">Whole embryos</tissue>
    </source>
</reference>
<evidence type="ECO:0000256" key="16">
    <source>
        <dbReference type="SAM" id="Phobius"/>
    </source>
</evidence>
<evidence type="ECO:0000313" key="19">
    <source>
        <dbReference type="EMBL" id="KAJ6649870.1"/>
    </source>
</evidence>
<feature type="compositionally biased region" description="Low complexity" evidence="15">
    <location>
        <begin position="977"/>
        <end position="989"/>
    </location>
</feature>
<organism evidence="19 20">
    <name type="scientific">Pseudolycoriella hygida</name>
    <dbReference type="NCBI Taxonomy" id="35572"/>
    <lineage>
        <taxon>Eukaryota</taxon>
        <taxon>Metazoa</taxon>
        <taxon>Ecdysozoa</taxon>
        <taxon>Arthropoda</taxon>
        <taxon>Hexapoda</taxon>
        <taxon>Insecta</taxon>
        <taxon>Pterygota</taxon>
        <taxon>Neoptera</taxon>
        <taxon>Endopterygota</taxon>
        <taxon>Diptera</taxon>
        <taxon>Nematocera</taxon>
        <taxon>Sciaroidea</taxon>
        <taxon>Sciaridae</taxon>
        <taxon>Pseudolycoriella</taxon>
    </lineage>
</organism>
<keyword evidence="13" id="KW-0325">Glycoprotein</keyword>
<dbReference type="InterPro" id="IPR036116">
    <property type="entry name" value="FN3_sf"/>
</dbReference>
<evidence type="ECO:0000256" key="5">
    <source>
        <dbReference type="ARBA" id="ARBA00022692"/>
    </source>
</evidence>
<dbReference type="PANTHER" id="PTHR46957:SF3">
    <property type="entry name" value="CYTOKINE RECEPTOR"/>
    <property type="match status" value="1"/>
</dbReference>
<dbReference type="Pfam" id="PF01030">
    <property type="entry name" value="Recep_L_domain"/>
    <property type="match status" value="2"/>
</dbReference>
<dbReference type="AlphaFoldDB" id="A0A9Q0SAJ0"/>
<dbReference type="Proteomes" id="UP001151699">
    <property type="component" value="Chromosome A"/>
</dbReference>
<dbReference type="SMART" id="SM00261">
    <property type="entry name" value="FU"/>
    <property type="match status" value="1"/>
</dbReference>
<keyword evidence="5 16" id="KW-0812">Transmembrane</keyword>
<dbReference type="InterPro" id="IPR000494">
    <property type="entry name" value="Rcpt_L-dom"/>
</dbReference>
<dbReference type="SMART" id="SM00060">
    <property type="entry name" value="FN3"/>
    <property type="match status" value="3"/>
</dbReference>
<feature type="region of interest" description="Disordered" evidence="15">
    <location>
        <begin position="977"/>
        <end position="1000"/>
    </location>
</feature>
<evidence type="ECO:0000256" key="13">
    <source>
        <dbReference type="ARBA" id="ARBA00023180"/>
    </source>
</evidence>
<dbReference type="CDD" id="cd00064">
    <property type="entry name" value="FU"/>
    <property type="match status" value="1"/>
</dbReference>
<feature type="domain" description="Fibronectin type-III" evidence="18">
    <location>
        <begin position="610"/>
        <end position="809"/>
    </location>
</feature>
<name>A0A9Q0SAJ0_9DIPT</name>
<evidence type="ECO:0000256" key="9">
    <source>
        <dbReference type="ARBA" id="ARBA00022989"/>
    </source>
</evidence>
<dbReference type="Gene3D" id="2.60.40.10">
    <property type="entry name" value="Immunoglobulins"/>
    <property type="match status" value="3"/>
</dbReference>
<dbReference type="GO" id="GO:0016020">
    <property type="term" value="C:membrane"/>
    <property type="evidence" value="ECO:0007669"/>
    <property type="project" value="UniProtKB-SubCell"/>
</dbReference>
<dbReference type="InterPro" id="IPR013783">
    <property type="entry name" value="Ig-like_fold"/>
</dbReference>
<feature type="domain" description="Fibronectin type-III" evidence="18">
    <location>
        <begin position="826"/>
        <end position="911"/>
    </location>
</feature>
<feature type="signal peptide" evidence="17">
    <location>
        <begin position="1"/>
        <end position="22"/>
    </location>
</feature>
<keyword evidence="11" id="KW-0829">Tyrosine-protein kinase</keyword>
<keyword evidence="6" id="KW-0547">Nucleotide-binding</keyword>
<evidence type="ECO:0000256" key="3">
    <source>
        <dbReference type="ARBA" id="ARBA00022553"/>
    </source>
</evidence>
<proteinExistence type="predicted"/>
<keyword evidence="10 16" id="KW-0472">Membrane</keyword>
<evidence type="ECO:0000256" key="6">
    <source>
        <dbReference type="ARBA" id="ARBA00022741"/>
    </source>
</evidence>
<dbReference type="InterPro" id="IPR006212">
    <property type="entry name" value="Furin_repeat"/>
</dbReference>
<feature type="domain" description="Fibronectin type-III" evidence="18">
    <location>
        <begin position="468"/>
        <end position="590"/>
    </location>
</feature>
<keyword evidence="8" id="KW-0067">ATP-binding</keyword>
<evidence type="ECO:0000256" key="1">
    <source>
        <dbReference type="ARBA" id="ARBA00004479"/>
    </source>
</evidence>
<evidence type="ECO:0000256" key="10">
    <source>
        <dbReference type="ARBA" id="ARBA00023136"/>
    </source>
</evidence>
<dbReference type="SUPFAM" id="SSF49265">
    <property type="entry name" value="Fibronectin type III"/>
    <property type="match status" value="3"/>
</dbReference>
<dbReference type="SUPFAM" id="SSF52058">
    <property type="entry name" value="L domain-like"/>
    <property type="match status" value="2"/>
</dbReference>
<dbReference type="InterPro" id="IPR006211">
    <property type="entry name" value="Furin-like_Cys-rich_dom"/>
</dbReference>
<evidence type="ECO:0000256" key="17">
    <source>
        <dbReference type="SAM" id="SignalP"/>
    </source>
</evidence>
<dbReference type="Pfam" id="PF00757">
    <property type="entry name" value="Furin-like"/>
    <property type="match status" value="1"/>
</dbReference>
<dbReference type="InterPro" id="IPR009030">
    <property type="entry name" value="Growth_fac_rcpt_cys_sf"/>
</dbReference>
<dbReference type="InterPro" id="IPR050713">
    <property type="entry name" value="RTP_Phos/Ushers"/>
</dbReference>
<dbReference type="Gene3D" id="3.80.20.20">
    <property type="entry name" value="Receptor L-domain"/>
    <property type="match status" value="2"/>
</dbReference>
<feature type="chain" id="PRO_5040139127" description="receptor protein-tyrosine kinase" evidence="17">
    <location>
        <begin position="23"/>
        <end position="1112"/>
    </location>
</feature>
<comment type="caution">
    <text evidence="19">The sequence shown here is derived from an EMBL/GenBank/DDBJ whole genome shotgun (WGS) entry which is preliminary data.</text>
</comment>
<evidence type="ECO:0000256" key="12">
    <source>
        <dbReference type="ARBA" id="ARBA00023170"/>
    </source>
</evidence>
<dbReference type="OrthoDB" id="6612654at2759"/>
<dbReference type="InterPro" id="IPR003961">
    <property type="entry name" value="FN3_dom"/>
</dbReference>
<evidence type="ECO:0000259" key="18">
    <source>
        <dbReference type="SMART" id="SM00060"/>
    </source>
</evidence>
<evidence type="ECO:0000313" key="20">
    <source>
        <dbReference type="Proteomes" id="UP001151699"/>
    </source>
</evidence>
<dbReference type="EMBL" id="WJQU01000001">
    <property type="protein sequence ID" value="KAJ6649870.1"/>
    <property type="molecule type" value="Genomic_DNA"/>
</dbReference>
<feature type="compositionally biased region" description="Acidic residues" evidence="15">
    <location>
        <begin position="1073"/>
        <end position="1083"/>
    </location>
</feature>
<protein>
    <recommendedName>
        <fullName evidence="2">receptor protein-tyrosine kinase</fullName>
        <ecNumber evidence="2">2.7.10.1</ecNumber>
    </recommendedName>
</protein>
<keyword evidence="3" id="KW-0597">Phosphoprotein</keyword>
<dbReference type="PANTHER" id="PTHR46957">
    <property type="entry name" value="CYTOKINE RECEPTOR"/>
    <property type="match status" value="1"/>
</dbReference>
<evidence type="ECO:0000256" key="2">
    <source>
        <dbReference type="ARBA" id="ARBA00011902"/>
    </source>
</evidence>
<feature type="transmembrane region" description="Helical" evidence="16">
    <location>
        <begin position="928"/>
        <end position="950"/>
    </location>
</feature>
<gene>
    <name evidence="19" type="primary">INSRR</name>
    <name evidence="19" type="ORF">Bhyg_05111</name>
</gene>
<evidence type="ECO:0000256" key="4">
    <source>
        <dbReference type="ARBA" id="ARBA00022679"/>
    </source>
</evidence>
<keyword evidence="7" id="KW-0418">Kinase</keyword>
<evidence type="ECO:0000256" key="14">
    <source>
        <dbReference type="ARBA" id="ARBA00051243"/>
    </source>
</evidence>
<evidence type="ECO:0000256" key="7">
    <source>
        <dbReference type="ARBA" id="ARBA00022777"/>
    </source>
</evidence>
<feature type="compositionally biased region" description="Polar residues" evidence="15">
    <location>
        <begin position="1084"/>
        <end position="1093"/>
    </location>
</feature>
<keyword evidence="9 16" id="KW-1133">Transmembrane helix</keyword>
<dbReference type="EC" id="2.7.10.1" evidence="2"/>
<accession>A0A9Q0SAJ0</accession>
<dbReference type="GO" id="GO:0004714">
    <property type="term" value="F:transmembrane receptor protein tyrosine kinase activity"/>
    <property type="evidence" value="ECO:0007669"/>
    <property type="project" value="UniProtKB-EC"/>
</dbReference>
<dbReference type="CDD" id="cd00063">
    <property type="entry name" value="FN3"/>
    <property type="match status" value="1"/>
</dbReference>
<dbReference type="GO" id="GO:0005524">
    <property type="term" value="F:ATP binding"/>
    <property type="evidence" value="ECO:0007669"/>
    <property type="project" value="UniProtKB-KW"/>
</dbReference>
<dbReference type="SUPFAM" id="SSF57184">
    <property type="entry name" value="Growth factor receptor domain"/>
    <property type="match status" value="1"/>
</dbReference>
<dbReference type="InterPro" id="IPR036941">
    <property type="entry name" value="Rcpt_L-dom_sf"/>
</dbReference>
<comment type="catalytic activity">
    <reaction evidence="14">
        <text>L-tyrosyl-[protein] + ATP = O-phospho-L-tyrosyl-[protein] + ADP + H(+)</text>
        <dbReference type="Rhea" id="RHEA:10596"/>
        <dbReference type="Rhea" id="RHEA-COMP:10136"/>
        <dbReference type="Rhea" id="RHEA-COMP:20101"/>
        <dbReference type="ChEBI" id="CHEBI:15378"/>
        <dbReference type="ChEBI" id="CHEBI:30616"/>
        <dbReference type="ChEBI" id="CHEBI:46858"/>
        <dbReference type="ChEBI" id="CHEBI:61978"/>
        <dbReference type="ChEBI" id="CHEBI:456216"/>
        <dbReference type="EC" id="2.7.10.1"/>
    </reaction>
</comment>
<feature type="region of interest" description="Disordered" evidence="15">
    <location>
        <begin position="1061"/>
        <end position="1112"/>
    </location>
</feature>
<keyword evidence="17" id="KW-0732">Signal</keyword>
<comment type="subcellular location">
    <subcellularLocation>
        <location evidence="1">Membrane</location>
        <topology evidence="1">Single-pass type I membrane protein</topology>
    </subcellularLocation>
</comment>
<keyword evidence="20" id="KW-1185">Reference proteome</keyword>
<keyword evidence="4" id="KW-0808">Transferase</keyword>
<evidence type="ECO:0000256" key="11">
    <source>
        <dbReference type="ARBA" id="ARBA00023137"/>
    </source>
</evidence>